<dbReference type="EMBL" id="CATKSH010000008">
    <property type="protein sequence ID" value="CAI9120796.1"/>
    <property type="molecule type" value="Genomic_DNA"/>
</dbReference>
<dbReference type="PANTHER" id="PTHR37691">
    <property type="entry name" value="BLR3518 PROTEIN"/>
    <property type="match status" value="1"/>
</dbReference>
<accession>A0AA35XXX2</accession>
<proteinExistence type="predicted"/>
<gene>
    <name evidence="2" type="ORF">LMG32879_001635</name>
</gene>
<dbReference type="Pfam" id="PF02635">
    <property type="entry name" value="DsrE"/>
    <property type="match status" value="1"/>
</dbReference>
<dbReference type="InterPro" id="IPR003787">
    <property type="entry name" value="Sulphur_relay_DsrE/F-like"/>
</dbReference>
<feature type="chain" id="PRO_5041461724" evidence="1">
    <location>
        <begin position="24"/>
        <end position="157"/>
    </location>
</feature>
<evidence type="ECO:0000313" key="2">
    <source>
        <dbReference type="EMBL" id="CAI9120796.1"/>
    </source>
</evidence>
<dbReference type="Gene3D" id="3.40.1260.10">
    <property type="entry name" value="DsrEFH-like"/>
    <property type="match status" value="1"/>
</dbReference>
<feature type="signal peptide" evidence="1">
    <location>
        <begin position="1"/>
        <end position="23"/>
    </location>
</feature>
<sequence length="157" mass="16958">MTLRSPLLCLLLGTAMIAPTTQAAPSAQPAQATTYGDQKTVYQNNGAPVNQPVYFTMLLHSLRNQITAVGKDHVKIVVVNFGAGVDLLIQAQTDRALASQIDMLKADGVQFAVCANTMKGRHLRREQLYGVAEQDIVPSAVAEITHLQSIGFAYIHL</sequence>
<reference evidence="2" key="1">
    <citation type="submission" date="2023-03" db="EMBL/GenBank/DDBJ databases">
        <authorList>
            <person name="Cleenwerck I."/>
        </authorList>
    </citation>
    <scope>NUCLEOTIDE SEQUENCE</scope>
    <source>
        <strain evidence="2">LMG 32879</strain>
    </source>
</reference>
<organism evidence="2 3">
    <name type="scientific">Brytella acorum</name>
    <dbReference type="NCBI Taxonomy" id="2959299"/>
    <lineage>
        <taxon>Bacteria</taxon>
        <taxon>Pseudomonadati</taxon>
        <taxon>Pseudomonadota</taxon>
        <taxon>Alphaproteobacteria</taxon>
        <taxon>Acetobacterales</taxon>
        <taxon>Acetobacteraceae</taxon>
        <taxon>Brytella</taxon>
    </lineage>
</organism>
<keyword evidence="3" id="KW-1185">Reference proteome</keyword>
<protein>
    <submittedName>
        <fullName evidence="2">DsrE family protein</fullName>
    </submittedName>
</protein>
<comment type="caution">
    <text evidence="2">The sequence shown here is derived from an EMBL/GenBank/DDBJ whole genome shotgun (WGS) entry which is preliminary data.</text>
</comment>
<name>A0AA35XXX2_9PROT</name>
<dbReference type="SUPFAM" id="SSF75169">
    <property type="entry name" value="DsrEFH-like"/>
    <property type="match status" value="1"/>
</dbReference>
<dbReference type="Proteomes" id="UP001176960">
    <property type="component" value="Unassembled WGS sequence"/>
</dbReference>
<evidence type="ECO:0000313" key="3">
    <source>
        <dbReference type="Proteomes" id="UP001176960"/>
    </source>
</evidence>
<keyword evidence="1" id="KW-0732">Signal</keyword>
<dbReference type="RefSeq" id="WP_289841047.1">
    <property type="nucleotide sequence ID" value="NZ_CATKSH010000008.1"/>
</dbReference>
<dbReference type="PANTHER" id="PTHR37691:SF1">
    <property type="entry name" value="BLR3518 PROTEIN"/>
    <property type="match status" value="1"/>
</dbReference>
<evidence type="ECO:0000256" key="1">
    <source>
        <dbReference type="SAM" id="SignalP"/>
    </source>
</evidence>
<dbReference type="AlphaFoldDB" id="A0AA35XXX2"/>
<dbReference type="InterPro" id="IPR027396">
    <property type="entry name" value="DsrEFH-like"/>
</dbReference>